<accession>A0A4S8JXL4</accession>
<dbReference type="Proteomes" id="UP000317650">
    <property type="component" value="Chromosome 5"/>
</dbReference>
<dbReference type="EMBL" id="PYDT01000003">
    <property type="protein sequence ID" value="THU67038.1"/>
    <property type="molecule type" value="Genomic_DNA"/>
</dbReference>
<protein>
    <submittedName>
        <fullName evidence="2">Uncharacterized protein</fullName>
    </submittedName>
</protein>
<name>A0A4S8JXL4_MUSBA</name>
<evidence type="ECO:0000256" key="1">
    <source>
        <dbReference type="SAM" id="SignalP"/>
    </source>
</evidence>
<keyword evidence="3" id="KW-1185">Reference proteome</keyword>
<keyword evidence="1" id="KW-0732">Signal</keyword>
<proteinExistence type="predicted"/>
<feature type="signal peptide" evidence="1">
    <location>
        <begin position="1"/>
        <end position="21"/>
    </location>
</feature>
<gene>
    <name evidence="2" type="ORF">C4D60_Mb05t20450</name>
</gene>
<evidence type="ECO:0000313" key="2">
    <source>
        <dbReference type="EMBL" id="THU67038.1"/>
    </source>
</evidence>
<organism evidence="2 3">
    <name type="scientific">Musa balbisiana</name>
    <name type="common">Banana</name>
    <dbReference type="NCBI Taxonomy" id="52838"/>
    <lineage>
        <taxon>Eukaryota</taxon>
        <taxon>Viridiplantae</taxon>
        <taxon>Streptophyta</taxon>
        <taxon>Embryophyta</taxon>
        <taxon>Tracheophyta</taxon>
        <taxon>Spermatophyta</taxon>
        <taxon>Magnoliopsida</taxon>
        <taxon>Liliopsida</taxon>
        <taxon>Zingiberales</taxon>
        <taxon>Musaceae</taxon>
        <taxon>Musa</taxon>
    </lineage>
</organism>
<feature type="chain" id="PRO_5020801762" evidence="1">
    <location>
        <begin position="22"/>
        <end position="147"/>
    </location>
</feature>
<evidence type="ECO:0000313" key="3">
    <source>
        <dbReference type="Proteomes" id="UP000317650"/>
    </source>
</evidence>
<reference evidence="2 3" key="1">
    <citation type="journal article" date="2019" name="Nat. Plants">
        <title>Genome sequencing of Musa balbisiana reveals subgenome evolution and function divergence in polyploid bananas.</title>
        <authorList>
            <person name="Yao X."/>
        </authorList>
    </citation>
    <scope>NUCLEOTIDE SEQUENCE [LARGE SCALE GENOMIC DNA]</scope>
    <source>
        <strain evidence="3">cv. DH-PKW</strain>
        <tissue evidence="2">Leaves</tissue>
    </source>
</reference>
<dbReference type="AlphaFoldDB" id="A0A4S8JXL4"/>
<sequence>MDAFKAFFGLALITILIDLFGAPDTPTRSIKDALKAFFGLALYPLNRTTLVELGVNGGGAVVEDTTVVMSPGYRMRQEHDAFWRVNDVSVLVDLVVGGSGRARKNVTVMLLNLVKSNGDKAVGDITEVDGAKVTMRALANGDSKVST</sequence>
<comment type="caution">
    <text evidence="2">The sequence shown here is derived from an EMBL/GenBank/DDBJ whole genome shotgun (WGS) entry which is preliminary data.</text>
</comment>